<evidence type="ECO:0000313" key="6">
    <source>
        <dbReference type="EMBL" id="KAE9463233.1"/>
    </source>
</evidence>
<dbReference type="GO" id="GO:0046872">
    <property type="term" value="F:metal ion binding"/>
    <property type="evidence" value="ECO:0007669"/>
    <property type="project" value="UniProtKB-KW"/>
</dbReference>
<dbReference type="AlphaFoldDB" id="A0A6A4LVJ6"/>
<comment type="similarity">
    <text evidence="2">Belongs to the JARID1 histone demethylase family.</text>
</comment>
<reference evidence="6 7" key="1">
    <citation type="journal article" date="2019" name="Genome Biol. Evol.">
        <title>The Rhododendron genome and chromosomal organization provide insight into shared whole-genome duplications across the heath family (Ericaceae).</title>
        <authorList>
            <person name="Soza V.L."/>
            <person name="Lindsley D."/>
            <person name="Waalkes A."/>
            <person name="Ramage E."/>
            <person name="Patwardhan R.P."/>
            <person name="Burton J.N."/>
            <person name="Adey A."/>
            <person name="Kumar A."/>
            <person name="Qiu R."/>
            <person name="Shendure J."/>
            <person name="Hall B."/>
        </authorList>
    </citation>
    <scope>NUCLEOTIDE SEQUENCE [LARGE SCALE GENOMIC DNA]</scope>
    <source>
        <strain evidence="6">RSF 1966-606</strain>
    </source>
</reference>
<gene>
    <name evidence="6" type="ORF">C3L33_04848</name>
</gene>
<dbReference type="SUPFAM" id="SSF51197">
    <property type="entry name" value="Clavaminate synthase-like"/>
    <property type="match status" value="1"/>
</dbReference>
<dbReference type="OrthoDB" id="1415878at2759"/>
<dbReference type="GO" id="GO:0000785">
    <property type="term" value="C:chromatin"/>
    <property type="evidence" value="ECO:0007669"/>
    <property type="project" value="TreeGrafter"/>
</dbReference>
<evidence type="ECO:0000256" key="3">
    <source>
        <dbReference type="ARBA" id="ARBA00022723"/>
    </source>
</evidence>
<dbReference type="PROSITE" id="PS51184">
    <property type="entry name" value="JMJC"/>
    <property type="match status" value="1"/>
</dbReference>
<evidence type="ECO:0000256" key="4">
    <source>
        <dbReference type="ARBA" id="ARBA00023242"/>
    </source>
</evidence>
<dbReference type="EMBL" id="QEFC01000585">
    <property type="protein sequence ID" value="KAE9463233.1"/>
    <property type="molecule type" value="Genomic_DNA"/>
</dbReference>
<feature type="non-terminal residue" evidence="6">
    <location>
        <position position="1"/>
    </location>
</feature>
<organism evidence="6 7">
    <name type="scientific">Rhododendron williamsianum</name>
    <dbReference type="NCBI Taxonomy" id="262921"/>
    <lineage>
        <taxon>Eukaryota</taxon>
        <taxon>Viridiplantae</taxon>
        <taxon>Streptophyta</taxon>
        <taxon>Embryophyta</taxon>
        <taxon>Tracheophyta</taxon>
        <taxon>Spermatophyta</taxon>
        <taxon>Magnoliopsida</taxon>
        <taxon>eudicotyledons</taxon>
        <taxon>Gunneridae</taxon>
        <taxon>Pentapetalae</taxon>
        <taxon>asterids</taxon>
        <taxon>Ericales</taxon>
        <taxon>Ericaceae</taxon>
        <taxon>Ericoideae</taxon>
        <taxon>Rhodoreae</taxon>
        <taxon>Rhododendron</taxon>
    </lineage>
</organism>
<dbReference type="InterPro" id="IPR003347">
    <property type="entry name" value="JmjC_dom"/>
</dbReference>
<evidence type="ECO:0000313" key="7">
    <source>
        <dbReference type="Proteomes" id="UP000428333"/>
    </source>
</evidence>
<dbReference type="GO" id="GO:0003712">
    <property type="term" value="F:transcription coregulator activity"/>
    <property type="evidence" value="ECO:0007669"/>
    <property type="project" value="TreeGrafter"/>
</dbReference>
<proteinExistence type="inferred from homology"/>
<keyword evidence="7" id="KW-1185">Reference proteome</keyword>
<dbReference type="PANTHER" id="PTHR12549">
    <property type="entry name" value="JMJC DOMAIN-CONTAINING HISTONE DEMETHYLATION PROTEIN"/>
    <property type="match status" value="1"/>
</dbReference>
<comment type="caution">
    <text evidence="6">The sequence shown here is derived from an EMBL/GenBank/DDBJ whole genome shotgun (WGS) entry which is preliminary data.</text>
</comment>
<dbReference type="GO" id="GO:0000118">
    <property type="term" value="C:histone deacetylase complex"/>
    <property type="evidence" value="ECO:0007669"/>
    <property type="project" value="TreeGrafter"/>
</dbReference>
<keyword evidence="3" id="KW-0479">Metal-binding</keyword>
<dbReference type="PANTHER" id="PTHR12549:SF37">
    <property type="entry name" value="LYSINE-SPECIFIC DEMETHYLASE JMJ26"/>
    <property type="match status" value="1"/>
</dbReference>
<evidence type="ECO:0000256" key="1">
    <source>
        <dbReference type="ARBA" id="ARBA00004123"/>
    </source>
</evidence>
<evidence type="ECO:0000256" key="2">
    <source>
        <dbReference type="ARBA" id="ARBA00006801"/>
    </source>
</evidence>
<dbReference type="GO" id="GO:0031490">
    <property type="term" value="F:chromatin DNA binding"/>
    <property type="evidence" value="ECO:0007669"/>
    <property type="project" value="TreeGrafter"/>
</dbReference>
<dbReference type="Proteomes" id="UP000428333">
    <property type="component" value="Linkage Group LG03"/>
</dbReference>
<dbReference type="Pfam" id="PF02373">
    <property type="entry name" value="JmjC"/>
    <property type="match status" value="1"/>
</dbReference>
<sequence length="486" mass="54500">MKIGGTPSKLSICTSVAELVILKGGSNEDSVSSSPYPFDRRLESQATDLLLPSLSFAPREIFVSRVDCRLQEAKEVLDLKNPLTIWSETSSPAKMTIRLDFCLCGFVSGENMDLDMLMNCFDLRLIFFDISETIFPKDTPRNYRFFINFFTAVGLDGITESLCRLSAFNFYLKALILLVSVPVVLLEAQWQEVFGDGRSILLLNAISAFIAHTEGNRDGKEEEVGIRGKMQRGHRCIMSFPSYFRASYGLGLSVAKEGINVNGKDLCFPEEDPSCLKHFQLFPIYDQCFYLTLELKRKLKEEFGIDPWTFEQHLEEAVCIPAGCPHQIRSLESCTKVALGFISPENLREEDDPSCHDQSVQDLGALRWGKSFDPWIFISIAIPEVRPEVLATHRKLATHIVQQQCIYTKNVILRPAKCSTQDANELDFSDTTAVKKQCLCKGQNQEEDLLFLDPDPNPFIVMNGFPSLGNPPGTLDATTSTSQVPL</sequence>
<dbReference type="GO" id="GO:0006357">
    <property type="term" value="P:regulation of transcription by RNA polymerase II"/>
    <property type="evidence" value="ECO:0007669"/>
    <property type="project" value="TreeGrafter"/>
</dbReference>
<comment type="subcellular location">
    <subcellularLocation>
        <location evidence="1">Nucleus</location>
    </subcellularLocation>
</comment>
<dbReference type="InterPro" id="IPR045109">
    <property type="entry name" value="LSDs-like"/>
</dbReference>
<feature type="domain" description="JmjC" evidence="5">
    <location>
        <begin position="170"/>
        <end position="358"/>
    </location>
</feature>
<protein>
    <recommendedName>
        <fullName evidence="5">JmjC domain-containing protein</fullName>
    </recommendedName>
</protein>
<accession>A0A6A4LVJ6</accession>
<name>A0A6A4LVJ6_9ERIC</name>
<dbReference type="Gene3D" id="2.60.120.650">
    <property type="entry name" value="Cupin"/>
    <property type="match status" value="1"/>
</dbReference>
<dbReference type="GO" id="GO:0032454">
    <property type="term" value="F:histone H3K9 demethylase activity"/>
    <property type="evidence" value="ECO:0007669"/>
    <property type="project" value="InterPro"/>
</dbReference>
<dbReference type="SMART" id="SM00558">
    <property type="entry name" value="JmjC"/>
    <property type="match status" value="1"/>
</dbReference>
<keyword evidence="4" id="KW-0539">Nucleus</keyword>
<evidence type="ECO:0000259" key="5">
    <source>
        <dbReference type="PROSITE" id="PS51184"/>
    </source>
</evidence>